<reference evidence="1 2" key="1">
    <citation type="submission" date="2015-05" db="EMBL/GenBank/DDBJ databases">
        <title>Evolution of Trichinella species and genotypes.</title>
        <authorList>
            <person name="Korhonen P.K."/>
            <person name="Edoardo P."/>
            <person name="Giuseppe L.R."/>
            <person name="Gasser R.B."/>
        </authorList>
    </citation>
    <scope>NUCLEOTIDE SEQUENCE [LARGE SCALE GENOMIC DNA]</scope>
    <source>
        <strain evidence="1">ISS10</strain>
    </source>
</reference>
<dbReference type="EMBL" id="JYDW01000036">
    <property type="protein sequence ID" value="KRZ59897.1"/>
    <property type="molecule type" value="Genomic_DNA"/>
</dbReference>
<keyword evidence="2" id="KW-1185">Reference proteome</keyword>
<organism evidence="1 2">
    <name type="scientific">Trichinella nativa</name>
    <dbReference type="NCBI Taxonomy" id="6335"/>
    <lineage>
        <taxon>Eukaryota</taxon>
        <taxon>Metazoa</taxon>
        <taxon>Ecdysozoa</taxon>
        <taxon>Nematoda</taxon>
        <taxon>Enoplea</taxon>
        <taxon>Dorylaimia</taxon>
        <taxon>Trichinellida</taxon>
        <taxon>Trichinellidae</taxon>
        <taxon>Trichinella</taxon>
    </lineage>
</organism>
<accession>A0A0V1LK44</accession>
<proteinExistence type="predicted"/>
<name>A0A0V1LK44_9BILA</name>
<comment type="caution">
    <text evidence="1">The sequence shown here is derived from an EMBL/GenBank/DDBJ whole genome shotgun (WGS) entry which is preliminary data.</text>
</comment>
<dbReference type="AlphaFoldDB" id="A0A0V1LK44"/>
<evidence type="ECO:0000313" key="1">
    <source>
        <dbReference type="EMBL" id="KRZ59897.1"/>
    </source>
</evidence>
<sequence length="104" mass="11518">MPSADPSSNNSGLYTCSPYFHRLIRVLTPPPTPPPPTQFCEPHIQCKPQLLCLLFLHAPTPSPINCYIPADHISYYAFTVVSGPPAIQHTFTQSPYPTTPSIRQ</sequence>
<evidence type="ECO:0000313" key="2">
    <source>
        <dbReference type="Proteomes" id="UP000054721"/>
    </source>
</evidence>
<dbReference type="Proteomes" id="UP000054721">
    <property type="component" value="Unassembled WGS sequence"/>
</dbReference>
<gene>
    <name evidence="1" type="ORF">T02_3876</name>
</gene>
<protein>
    <submittedName>
        <fullName evidence="1">Uncharacterized protein</fullName>
    </submittedName>
</protein>